<dbReference type="InterPro" id="IPR016181">
    <property type="entry name" value="Acyl_CoA_acyltransferase"/>
</dbReference>
<dbReference type="InterPro" id="IPR000182">
    <property type="entry name" value="GNAT_dom"/>
</dbReference>
<reference evidence="4 5" key="1">
    <citation type="submission" date="2016-10" db="EMBL/GenBank/DDBJ databases">
        <authorList>
            <person name="de Groot N.N."/>
        </authorList>
    </citation>
    <scope>NUCLEOTIDE SEQUENCE [LARGE SCALE GENOMIC DNA]</scope>
    <source>
        <strain evidence="4 5">DSM 16981</strain>
    </source>
</reference>
<dbReference type="OrthoDB" id="9800962at2"/>
<organism evidence="4 5">
    <name type="scientific">Megasphaera paucivorans</name>
    <dbReference type="NCBI Taxonomy" id="349095"/>
    <lineage>
        <taxon>Bacteria</taxon>
        <taxon>Bacillati</taxon>
        <taxon>Bacillota</taxon>
        <taxon>Negativicutes</taxon>
        <taxon>Veillonellales</taxon>
        <taxon>Veillonellaceae</taxon>
        <taxon>Megasphaera</taxon>
    </lineage>
</organism>
<accession>A0A1G9QSC5</accession>
<dbReference type="PANTHER" id="PTHR10908">
    <property type="entry name" value="SEROTONIN N-ACETYLTRANSFERASE"/>
    <property type="match status" value="1"/>
</dbReference>
<evidence type="ECO:0000259" key="3">
    <source>
        <dbReference type="PROSITE" id="PS51186"/>
    </source>
</evidence>
<dbReference type="PANTHER" id="PTHR10908:SF0">
    <property type="entry name" value="SEROTONIN N-ACETYLTRANSFERASE"/>
    <property type="match status" value="1"/>
</dbReference>
<feature type="domain" description="N-acetyltransferase" evidence="3">
    <location>
        <begin position="3"/>
        <end position="163"/>
    </location>
</feature>
<dbReference type="GO" id="GO:0008080">
    <property type="term" value="F:N-acetyltransferase activity"/>
    <property type="evidence" value="ECO:0007669"/>
    <property type="project" value="UniProtKB-ARBA"/>
</dbReference>
<name>A0A1G9QSC5_9FIRM</name>
<keyword evidence="5" id="KW-1185">Reference proteome</keyword>
<gene>
    <name evidence="4" type="ORF">SAMN05660299_00265</name>
</gene>
<sequence length="166" mass="19106">MEITIRAARRADLNRVVYIEQQCFPKAEAATYERLSERIHVFVHSFFVAEKKGEVIGFINGCVTKQRKLTDDLYESTMFHDDKADYQMVFGLDVLPSEQHQGIAKMLMKAYIAAAHERNKKAVILTCKKHLIPFYKQFGYTCEGRSGSLHGGAVWYDMILLLHEKT</sequence>
<proteinExistence type="predicted"/>
<dbReference type="CDD" id="cd04301">
    <property type="entry name" value="NAT_SF"/>
    <property type="match status" value="1"/>
</dbReference>
<dbReference type="RefSeq" id="WP_091647497.1">
    <property type="nucleotide sequence ID" value="NZ_FNHQ01000002.1"/>
</dbReference>
<evidence type="ECO:0000256" key="2">
    <source>
        <dbReference type="ARBA" id="ARBA00023315"/>
    </source>
</evidence>
<dbReference type="Proteomes" id="UP000199309">
    <property type="component" value="Unassembled WGS sequence"/>
</dbReference>
<evidence type="ECO:0000313" key="4">
    <source>
        <dbReference type="EMBL" id="SDM13918.1"/>
    </source>
</evidence>
<protein>
    <submittedName>
        <fullName evidence="4">Predicted N-acetyltransferase YhbS</fullName>
    </submittedName>
</protein>
<evidence type="ECO:0000256" key="1">
    <source>
        <dbReference type="ARBA" id="ARBA00022679"/>
    </source>
</evidence>
<keyword evidence="2" id="KW-0012">Acyltransferase</keyword>
<dbReference type="STRING" id="349095.SAMN05660299_00265"/>
<dbReference type="InterPro" id="IPR051635">
    <property type="entry name" value="SNAT-like"/>
</dbReference>
<dbReference type="Gene3D" id="3.40.630.30">
    <property type="match status" value="1"/>
</dbReference>
<dbReference type="PROSITE" id="PS51186">
    <property type="entry name" value="GNAT"/>
    <property type="match status" value="1"/>
</dbReference>
<dbReference type="SUPFAM" id="SSF55729">
    <property type="entry name" value="Acyl-CoA N-acyltransferases (Nat)"/>
    <property type="match status" value="1"/>
</dbReference>
<evidence type="ECO:0000313" key="5">
    <source>
        <dbReference type="Proteomes" id="UP000199309"/>
    </source>
</evidence>
<dbReference type="EMBL" id="FNHQ01000002">
    <property type="protein sequence ID" value="SDM13918.1"/>
    <property type="molecule type" value="Genomic_DNA"/>
</dbReference>
<dbReference type="AlphaFoldDB" id="A0A1G9QSC5"/>
<keyword evidence="1 4" id="KW-0808">Transferase</keyword>
<dbReference type="Pfam" id="PF00583">
    <property type="entry name" value="Acetyltransf_1"/>
    <property type="match status" value="1"/>
</dbReference>